<sequence length="247" mass="25942">MDLGIVGRRAVVCGASTGLGFACARALAAEGAHVTLVSRSEENLRRAAEQLSPHATSGVEWLVADLSKPAGRTALLDACQSTDILVTNAGGPPAVPYMELDAAKWHEALELNFLSAVDLIQGVLPGMIERRFGRIVNITSVTVRTPLEKMELSTSPRMALTGYVAGVSRQVAPFNVTINNLLPGTILTDRLRELRAVADAMIESVPAGRAGTPQEFAAACAFLCSEAAGYIVGQNLCVDGGLVRSTV</sequence>
<evidence type="ECO:0000256" key="1">
    <source>
        <dbReference type="ARBA" id="ARBA00006484"/>
    </source>
</evidence>
<dbReference type="PANTHER" id="PTHR42879">
    <property type="entry name" value="3-OXOACYL-(ACYL-CARRIER-PROTEIN) REDUCTASE"/>
    <property type="match status" value="1"/>
</dbReference>
<dbReference type="InterPro" id="IPR002347">
    <property type="entry name" value="SDR_fam"/>
</dbReference>
<dbReference type="EMBL" id="CP000442">
    <property type="protein sequence ID" value="ABI91975.1"/>
    <property type="molecule type" value="Genomic_DNA"/>
</dbReference>
<dbReference type="PANTHER" id="PTHR42879:SF6">
    <property type="entry name" value="NADPH-DEPENDENT REDUCTASE BACG"/>
    <property type="match status" value="1"/>
</dbReference>
<dbReference type="KEGG" id="bam:Bamb_6431"/>
<dbReference type="PATRIC" id="fig|339670.21.peg.6322"/>
<organism evidence="2 3">
    <name type="scientific">Burkholderia ambifaria (strain ATCC BAA-244 / DSM 16087 / CCUG 44356 / LMG 19182 / AMMD)</name>
    <name type="common">Burkholderia cepacia (strain AMMD)</name>
    <dbReference type="NCBI Taxonomy" id="339670"/>
    <lineage>
        <taxon>Bacteria</taxon>
        <taxon>Pseudomonadati</taxon>
        <taxon>Pseudomonadota</taxon>
        <taxon>Betaproteobacteria</taxon>
        <taxon>Burkholderiales</taxon>
        <taxon>Burkholderiaceae</taxon>
        <taxon>Burkholderia</taxon>
        <taxon>Burkholderia cepacia complex</taxon>
    </lineage>
</organism>
<dbReference type="InterPro" id="IPR050259">
    <property type="entry name" value="SDR"/>
</dbReference>
<evidence type="ECO:0000313" key="3">
    <source>
        <dbReference type="Proteomes" id="UP000000662"/>
    </source>
</evidence>
<dbReference type="Gene3D" id="3.40.50.720">
    <property type="entry name" value="NAD(P)-binding Rossmann-like Domain"/>
    <property type="match status" value="1"/>
</dbReference>
<dbReference type="GeneID" id="93088747"/>
<keyword evidence="3" id="KW-1185">Reference proteome</keyword>
<gene>
    <name evidence="2" type="ordered locus">Bamb_6431</name>
</gene>
<dbReference type="InterPro" id="IPR036291">
    <property type="entry name" value="NAD(P)-bd_dom_sf"/>
</dbReference>
<dbReference type="CDD" id="cd05344">
    <property type="entry name" value="BKR_like_SDR_like"/>
    <property type="match status" value="1"/>
</dbReference>
<evidence type="ECO:0000313" key="2">
    <source>
        <dbReference type="EMBL" id="ABI91975.1"/>
    </source>
</evidence>
<dbReference type="RefSeq" id="WP_011661301.1">
    <property type="nucleotide sequence ID" value="NC_008392.1"/>
</dbReference>
<dbReference type="Pfam" id="PF13561">
    <property type="entry name" value="adh_short_C2"/>
    <property type="match status" value="1"/>
</dbReference>
<proteinExistence type="inferred from homology"/>
<comment type="similarity">
    <text evidence="1">Belongs to the short-chain dehydrogenases/reductases (SDR) family.</text>
</comment>
<reference evidence="2" key="1">
    <citation type="submission" date="2006-08" db="EMBL/GenBank/DDBJ databases">
        <title>Complete sequence of Chromosome 3 of Burkholderia cepacia AMMD.</title>
        <authorList>
            <consortium name="US DOE Joint Genome Institute"/>
            <person name="Copeland A."/>
            <person name="Lucas S."/>
            <person name="Lapidus A."/>
            <person name="Barry K."/>
            <person name="Detter J.C."/>
            <person name="Glavina del Rio T."/>
            <person name="Hammon N."/>
            <person name="Israni S."/>
            <person name="Pitluck S."/>
            <person name="Bruce D."/>
            <person name="Chain P."/>
            <person name="Malfatti S."/>
            <person name="Shin M."/>
            <person name="Vergez L."/>
            <person name="Schmutz J."/>
            <person name="Larimer F."/>
            <person name="Land M."/>
            <person name="Hauser L."/>
            <person name="Kyrpides N."/>
            <person name="Kim E."/>
            <person name="Parke J."/>
            <person name="Coenye T."/>
            <person name="Konstantinidis K."/>
            <person name="Ramette A."/>
            <person name="Tiedje J."/>
            <person name="Richardson P."/>
        </authorList>
    </citation>
    <scope>NUCLEOTIDE SEQUENCE</scope>
    <source>
        <strain evidence="2">AMMD</strain>
    </source>
</reference>
<dbReference type="Proteomes" id="UP000000662">
    <property type="component" value="Chromosome 3"/>
</dbReference>
<name>Q0B1J8_BURCM</name>
<dbReference type="AlphaFoldDB" id="Q0B1J8"/>
<dbReference type="eggNOG" id="COG1028">
    <property type="taxonomic scope" value="Bacteria"/>
</dbReference>
<dbReference type="PRINTS" id="PR00081">
    <property type="entry name" value="GDHRDH"/>
</dbReference>
<accession>Q0B1J8</accession>
<protein>
    <submittedName>
        <fullName evidence="2">Short-chain dehydrogenase/reductase SDR</fullName>
    </submittedName>
</protein>
<dbReference type="SUPFAM" id="SSF51735">
    <property type="entry name" value="NAD(P)-binding Rossmann-fold domains"/>
    <property type="match status" value="1"/>
</dbReference>